<keyword evidence="7" id="KW-0378">Hydrolase</keyword>
<evidence type="ECO:0000256" key="2">
    <source>
        <dbReference type="ARBA" id="ARBA00004123"/>
    </source>
</evidence>
<proteinExistence type="inferred from homology"/>
<dbReference type="GO" id="GO:0006508">
    <property type="term" value="P:proteolysis"/>
    <property type="evidence" value="ECO:0007669"/>
    <property type="project" value="UniProtKB-KW"/>
</dbReference>
<keyword evidence="13" id="KW-1185">Reference proteome</keyword>
<dbReference type="InterPro" id="IPR050164">
    <property type="entry name" value="Peptidase_C19"/>
</dbReference>
<evidence type="ECO:0000256" key="4">
    <source>
        <dbReference type="ARBA" id="ARBA00012759"/>
    </source>
</evidence>
<feature type="compositionally biased region" description="Basic and acidic residues" evidence="10">
    <location>
        <begin position="946"/>
        <end position="983"/>
    </location>
</feature>
<keyword evidence="6" id="KW-0833">Ubl conjugation pathway</keyword>
<dbReference type="PROSITE" id="PS00972">
    <property type="entry name" value="USP_1"/>
    <property type="match status" value="1"/>
</dbReference>
<evidence type="ECO:0000256" key="1">
    <source>
        <dbReference type="ARBA" id="ARBA00000707"/>
    </source>
</evidence>
<feature type="compositionally biased region" description="Polar residues" evidence="10">
    <location>
        <begin position="777"/>
        <end position="790"/>
    </location>
</feature>
<dbReference type="GO" id="GO:0005634">
    <property type="term" value="C:nucleus"/>
    <property type="evidence" value="ECO:0007669"/>
    <property type="project" value="UniProtKB-SubCell"/>
</dbReference>
<dbReference type="Gene3D" id="3.10.20.90">
    <property type="entry name" value="Phosphatidylinositol 3-kinase Catalytic Subunit, Chain A, domain 1"/>
    <property type="match status" value="1"/>
</dbReference>
<dbReference type="OrthoDB" id="289038at2759"/>
<feature type="region of interest" description="Disordered" evidence="10">
    <location>
        <begin position="1"/>
        <end position="24"/>
    </location>
</feature>
<accession>A0A811JWG2</accession>
<evidence type="ECO:0000256" key="5">
    <source>
        <dbReference type="ARBA" id="ARBA00022670"/>
    </source>
</evidence>
<feature type="region of interest" description="Disordered" evidence="10">
    <location>
        <begin position="946"/>
        <end position="1029"/>
    </location>
</feature>
<dbReference type="GO" id="GO:0016579">
    <property type="term" value="P:protein deubiquitination"/>
    <property type="evidence" value="ECO:0007669"/>
    <property type="project" value="InterPro"/>
</dbReference>
<dbReference type="Pfam" id="PF00443">
    <property type="entry name" value="UCH"/>
    <property type="match status" value="1"/>
</dbReference>
<evidence type="ECO:0000256" key="3">
    <source>
        <dbReference type="ARBA" id="ARBA00009085"/>
    </source>
</evidence>
<comment type="caution">
    <text evidence="12">The sequence shown here is derived from an EMBL/GenBank/DDBJ whole genome shotgun (WGS) entry which is preliminary data.</text>
</comment>
<comment type="catalytic activity">
    <reaction evidence="1">
        <text>Thiol-dependent hydrolysis of ester, thioester, amide, peptide and isopeptide bonds formed by the C-terminal Gly of ubiquitin (a 76-residue protein attached to proteins as an intracellular targeting signal).</text>
        <dbReference type="EC" id="3.4.19.12"/>
    </reaction>
</comment>
<dbReference type="PROSITE" id="PS50235">
    <property type="entry name" value="USP_3"/>
    <property type="match status" value="1"/>
</dbReference>
<evidence type="ECO:0000256" key="7">
    <source>
        <dbReference type="ARBA" id="ARBA00022801"/>
    </source>
</evidence>
<dbReference type="GO" id="GO:0004843">
    <property type="term" value="F:cysteine-type deubiquitinase activity"/>
    <property type="evidence" value="ECO:0007669"/>
    <property type="project" value="UniProtKB-EC"/>
</dbReference>
<keyword evidence="9" id="KW-0539">Nucleus</keyword>
<dbReference type="PROSITE" id="PS00973">
    <property type="entry name" value="USP_2"/>
    <property type="match status" value="1"/>
</dbReference>
<evidence type="ECO:0000313" key="12">
    <source>
        <dbReference type="EMBL" id="CAD5207859.1"/>
    </source>
</evidence>
<dbReference type="InterPro" id="IPR038765">
    <property type="entry name" value="Papain-like_cys_pep_sf"/>
</dbReference>
<dbReference type="EMBL" id="CAJFCW020000001">
    <property type="protein sequence ID" value="CAG9086739.1"/>
    <property type="molecule type" value="Genomic_DNA"/>
</dbReference>
<dbReference type="InterPro" id="IPR001394">
    <property type="entry name" value="Peptidase_C19_UCH"/>
</dbReference>
<gene>
    <name evidence="12" type="ORF">BOKJ2_LOCUS2408</name>
</gene>
<evidence type="ECO:0000259" key="11">
    <source>
        <dbReference type="PROSITE" id="PS50235"/>
    </source>
</evidence>
<comment type="subcellular location">
    <subcellularLocation>
        <location evidence="2">Nucleus</location>
    </subcellularLocation>
</comment>
<dbReference type="SUPFAM" id="SSF54001">
    <property type="entry name" value="Cysteine proteinases"/>
    <property type="match status" value="1"/>
</dbReference>
<dbReference type="SUPFAM" id="SSF54236">
    <property type="entry name" value="Ubiquitin-like"/>
    <property type="match status" value="1"/>
</dbReference>
<comment type="similarity">
    <text evidence="3">Belongs to the peptidase C19 family.</text>
</comment>
<dbReference type="PANTHER" id="PTHR24006">
    <property type="entry name" value="UBIQUITIN CARBOXYL-TERMINAL HYDROLASE"/>
    <property type="match status" value="1"/>
</dbReference>
<dbReference type="InterPro" id="IPR029071">
    <property type="entry name" value="Ubiquitin-like_domsf"/>
</dbReference>
<evidence type="ECO:0000256" key="10">
    <source>
        <dbReference type="SAM" id="MobiDB-lite"/>
    </source>
</evidence>
<name>A0A811JWG2_9BILA</name>
<dbReference type="EC" id="3.4.19.12" evidence="4"/>
<protein>
    <recommendedName>
        <fullName evidence="4">ubiquitinyl hydrolase 1</fullName>
        <ecNumber evidence="4">3.4.19.12</ecNumber>
    </recommendedName>
</protein>
<evidence type="ECO:0000313" key="13">
    <source>
        <dbReference type="Proteomes" id="UP000614601"/>
    </source>
</evidence>
<dbReference type="Gene3D" id="3.90.70.10">
    <property type="entry name" value="Cysteine proteinases"/>
    <property type="match status" value="1"/>
</dbReference>
<dbReference type="EMBL" id="CAJFDH010000001">
    <property type="protein sequence ID" value="CAD5207859.1"/>
    <property type="molecule type" value="Genomic_DNA"/>
</dbReference>
<dbReference type="InterPro" id="IPR028889">
    <property type="entry name" value="USP"/>
</dbReference>
<feature type="compositionally biased region" description="Basic and acidic residues" evidence="10">
    <location>
        <begin position="808"/>
        <end position="842"/>
    </location>
</feature>
<dbReference type="Proteomes" id="UP000614601">
    <property type="component" value="Unassembled WGS sequence"/>
</dbReference>
<dbReference type="InterPro" id="IPR057775">
    <property type="entry name" value="USP48_dom"/>
</dbReference>
<organism evidence="12 13">
    <name type="scientific">Bursaphelenchus okinawaensis</name>
    <dbReference type="NCBI Taxonomy" id="465554"/>
    <lineage>
        <taxon>Eukaryota</taxon>
        <taxon>Metazoa</taxon>
        <taxon>Ecdysozoa</taxon>
        <taxon>Nematoda</taxon>
        <taxon>Chromadorea</taxon>
        <taxon>Rhabditida</taxon>
        <taxon>Tylenchina</taxon>
        <taxon>Tylenchomorpha</taxon>
        <taxon>Aphelenchoidea</taxon>
        <taxon>Aphelenchoididae</taxon>
        <taxon>Bursaphelenchus</taxon>
    </lineage>
</organism>
<feature type="region of interest" description="Disordered" evidence="10">
    <location>
        <begin position="762"/>
        <end position="859"/>
    </location>
</feature>
<reference evidence="12" key="1">
    <citation type="submission" date="2020-09" db="EMBL/GenBank/DDBJ databases">
        <authorList>
            <person name="Kikuchi T."/>
        </authorList>
    </citation>
    <scope>NUCLEOTIDE SEQUENCE</scope>
    <source>
        <strain evidence="12">SH1</strain>
    </source>
</reference>
<dbReference type="GO" id="GO:0005829">
    <property type="term" value="C:cytosol"/>
    <property type="evidence" value="ECO:0007669"/>
    <property type="project" value="TreeGrafter"/>
</dbReference>
<keyword evidence="8" id="KW-0788">Thiol protease</keyword>
<evidence type="ECO:0000256" key="8">
    <source>
        <dbReference type="ARBA" id="ARBA00022807"/>
    </source>
</evidence>
<sequence length="1402" mass="160993">MGKLPTGYKKQRKTKNKDNKDQIGHDLRNLPRELDFESCLKIYGLLNAKCDQHCVPSPKVKNCRMNPYCIHRVGNEKWEKFKRGTVDQQAPQMTKRDVKQQPCGLSNFGNFCYVNSFLQIWFNDLSFRQIVYKWKSDPEWSLVEGTKLDIQAVMNCLQELFLTMQITPYEFTNALEFISLLKLDNEQHDVQEFTILFFDALDRHLQTHPNGEAVRKAIRSRYEGKNRQIISCSCGNRSIKEDMFMSLTLTIDGCNTLAKALDGYYTPEELSDYKCSGCGKSGNTSRSNETVKLPPVLLLQLNRYTYDQYGRNKKIMTPVQYPRELYSADLRYDSEEPSIKYDLTAVMIHEGTSANCGHYYDLIKDPNTDKWFIYNDKEVSITKTPGVNPEKGLASKGTTDMKGCYALIYRVEDETLLNLDSDNVPKTVDDLELPDAEIFDRVQTKLNDTFQKESRDGDRSYELWQKCINEKHEFLERLWVSMEVENGDVVRKRPSSVVFLPTALLSEIHAKEFKSIENMKDLAQLVENQFLIKNGIEKLPSPSDADIINEAIKVIGDTSMDETEDEQFDERFQEIAEQLAEEKTAAIKRERIRTNSNASLSDEETIKMLYITEQLNDIRMPVCPHGRISVDSVLKGEVKAVNKEPAVRMLQAYNICVKPSDGRTFGMDEHGLLTGADLCIPCITLMRKEYSWKESVESNIELVNQILARVNQPPPPGSCYVSKKQLQSYRKLVVQEMNYQKSLAPKETVDLIFKVDHVENSEPVKKKRRYNTDEEIPSTQMEKASISSVDTKTDFPEDVEIDDIPNGNEKETDEPMKPQENKETQQDLTHEDMQVDIERDKNNPVLSKNGVGNSGELKNEIKMENHDEIKMENHDEEEHSECENICGNGNSGLKLEKCNGNALKEKNKDAEGGKNTFKNNLDLAKNGMVPEEFMENSQEVEEIVKREDLLDSNGRCEENRPCGLTDRESVGEKLSFESKKSEFDETAENIKPAQDMDRNSHETSEGRKTSVSDEEFSPPTKPEDPDDPEIEVIGEVIRTPVKPVVFNDDLICPHNQFKRQRMTWMYQEEWDLLVQSNFSESRHIPVDQEECVNCCTQQEEASQRRNQIQSQINSITTSLRKVFSNAEKRTLIDVNPTYERVLCAKYIHHLKAMAKAKNPQILPEMCQKCLLCKEHQKPFFRNHDNHDPDLMDEVLCEISGQRTLRSYNVTLPSSSTDFPPVVTGVPITKEEWNTIKATVEKYGNAEPKEIRLENGDFTEFCDECSTKAIEMIRLQKCTYPMGADVYVKLKQDEEDDQQRSNRSGTLTRRGANKNLVKIKMRSVDTIKKLKLELYKRTNQTPADQLLYWKETELLNDMTLCDAGIEARNIDNPIILITQQHTELTDTPRPLEKGFKDTALSSA</sequence>
<keyword evidence="5" id="KW-0645">Protease</keyword>
<feature type="compositionally biased region" description="Basic and acidic residues" evidence="10">
    <location>
        <begin position="994"/>
        <end position="1011"/>
    </location>
</feature>
<evidence type="ECO:0000256" key="9">
    <source>
        <dbReference type="ARBA" id="ARBA00023242"/>
    </source>
</evidence>
<dbReference type="InterPro" id="IPR018200">
    <property type="entry name" value="USP_CS"/>
</dbReference>
<dbReference type="PANTHER" id="PTHR24006:SF722">
    <property type="entry name" value="UBIQUITIN CARBOXYL-TERMINAL HYDROLASE 48"/>
    <property type="match status" value="1"/>
</dbReference>
<dbReference type="Pfam" id="PF24543">
    <property type="entry name" value="Usp-48"/>
    <property type="match status" value="1"/>
</dbReference>
<evidence type="ECO:0000256" key="6">
    <source>
        <dbReference type="ARBA" id="ARBA00022786"/>
    </source>
</evidence>
<feature type="domain" description="USP" evidence="11">
    <location>
        <begin position="103"/>
        <end position="412"/>
    </location>
</feature>
<dbReference type="Proteomes" id="UP000783686">
    <property type="component" value="Unassembled WGS sequence"/>
</dbReference>